<evidence type="ECO:0000256" key="7">
    <source>
        <dbReference type="ARBA" id="ARBA00022801"/>
    </source>
</evidence>
<evidence type="ECO:0000256" key="2">
    <source>
        <dbReference type="ARBA" id="ARBA00009431"/>
    </source>
</evidence>
<evidence type="ECO:0000313" key="11">
    <source>
        <dbReference type="EMBL" id="MPA32684.1"/>
    </source>
</evidence>
<dbReference type="FunFam" id="3.40.50.1820:FF:000013">
    <property type="entry name" value="Carboxypeptidase"/>
    <property type="match status" value="1"/>
</dbReference>
<dbReference type="PRINTS" id="PR00724">
    <property type="entry name" value="CRBOXYPTASEC"/>
</dbReference>
<keyword evidence="7 10" id="KW-0378">Hydrolase</keyword>
<dbReference type="PROSITE" id="PS00560">
    <property type="entry name" value="CARBOXYPEPT_SER_HIS"/>
    <property type="match status" value="1"/>
</dbReference>
<dbReference type="InterPro" id="IPR018202">
    <property type="entry name" value="Ser_caboxypep_ser_AS"/>
</dbReference>
<dbReference type="Pfam" id="PF00450">
    <property type="entry name" value="Peptidase_S10"/>
    <property type="match status" value="1"/>
</dbReference>
<evidence type="ECO:0000256" key="8">
    <source>
        <dbReference type="ARBA" id="ARBA00023157"/>
    </source>
</evidence>
<evidence type="ECO:0000256" key="1">
    <source>
        <dbReference type="ARBA" id="ARBA00004613"/>
    </source>
</evidence>
<comment type="similarity">
    <text evidence="2 10">Belongs to the peptidase S10 family.</text>
</comment>
<dbReference type="GO" id="GO:0004185">
    <property type="term" value="F:serine-type carboxypeptidase activity"/>
    <property type="evidence" value="ECO:0007669"/>
    <property type="project" value="UniProtKB-UniRule"/>
</dbReference>
<keyword evidence="9" id="KW-0325">Glycoprotein</keyword>
<dbReference type="PANTHER" id="PTHR11802:SF306">
    <property type="entry name" value="SERINE CARBOXYPEPTIDASE-LIKE 28"/>
    <property type="match status" value="1"/>
</dbReference>
<dbReference type="EMBL" id="GHES01002125">
    <property type="protein sequence ID" value="MPA32684.1"/>
    <property type="molecule type" value="Transcribed_RNA"/>
</dbReference>
<proteinExistence type="inferred from homology"/>
<keyword evidence="5 10" id="KW-0645">Protease</keyword>
<dbReference type="GO" id="GO:0006508">
    <property type="term" value="P:proteolysis"/>
    <property type="evidence" value="ECO:0007669"/>
    <property type="project" value="UniProtKB-KW"/>
</dbReference>
<dbReference type="FunFam" id="3.40.50.11320:FF:000002">
    <property type="entry name" value="Carboxypeptidase"/>
    <property type="match status" value="1"/>
</dbReference>
<dbReference type="InterPro" id="IPR001563">
    <property type="entry name" value="Peptidase_S10"/>
</dbReference>
<accession>A0A5B6YLL1</accession>
<dbReference type="SUPFAM" id="SSF53474">
    <property type="entry name" value="alpha/beta-Hydrolases"/>
    <property type="match status" value="1"/>
</dbReference>
<dbReference type="Gene3D" id="6.10.250.940">
    <property type="match status" value="1"/>
</dbReference>
<dbReference type="EC" id="3.4.16.-" evidence="10"/>
<evidence type="ECO:0000256" key="4">
    <source>
        <dbReference type="ARBA" id="ARBA00022645"/>
    </source>
</evidence>
<evidence type="ECO:0000256" key="5">
    <source>
        <dbReference type="ARBA" id="ARBA00022670"/>
    </source>
</evidence>
<name>A0A5B6YLL1_DAVIN</name>
<keyword evidence="3" id="KW-0964">Secreted</keyword>
<reference evidence="11" key="1">
    <citation type="submission" date="2019-08" db="EMBL/GenBank/DDBJ databases">
        <title>Reference gene set and small RNA set construction with multiple tissues from Davidia involucrata Baill.</title>
        <authorList>
            <person name="Yang H."/>
            <person name="Zhou C."/>
            <person name="Li G."/>
            <person name="Wang J."/>
            <person name="Gao P."/>
            <person name="Wang M."/>
            <person name="Wang R."/>
            <person name="Zhao Y."/>
        </authorList>
    </citation>
    <scope>NUCLEOTIDE SEQUENCE</scope>
    <source>
        <tissue evidence="11">Mixed with DoveR01_LX</tissue>
    </source>
</reference>
<keyword evidence="6" id="KW-0732">Signal</keyword>
<protein>
    <recommendedName>
        <fullName evidence="10">Carboxypeptidase</fullName>
        <ecNumber evidence="10">3.4.16.-</ecNumber>
    </recommendedName>
</protein>
<evidence type="ECO:0000256" key="9">
    <source>
        <dbReference type="ARBA" id="ARBA00023180"/>
    </source>
</evidence>
<evidence type="ECO:0000256" key="6">
    <source>
        <dbReference type="ARBA" id="ARBA00022729"/>
    </source>
</evidence>
<dbReference type="GO" id="GO:0005773">
    <property type="term" value="C:vacuole"/>
    <property type="evidence" value="ECO:0007669"/>
    <property type="project" value="TreeGrafter"/>
</dbReference>
<gene>
    <name evidence="11" type="ORF">Din_002125</name>
</gene>
<evidence type="ECO:0000256" key="10">
    <source>
        <dbReference type="RuleBase" id="RU361156"/>
    </source>
</evidence>
<dbReference type="InterPro" id="IPR029058">
    <property type="entry name" value="AB_hydrolase_fold"/>
</dbReference>
<dbReference type="InterPro" id="IPR033124">
    <property type="entry name" value="Ser_caboxypep_his_AS"/>
</dbReference>
<sequence length="475" mass="53651">MMEKHYYKCSSCSVPSVCAIFTVLLLSSTAIPLVAGDYREEQEKDRIIKLPGQPENVDFSQYSGYITVDSTLRRNLFYWLVEAPASRDPMSKPLVLWLTGGPGCSAVAYGAFEAVGPFRVRPDGKTLTISPYAWNREANLLFHDSPAGVGFSYSSTEDDVMNVGDKRTANDSYTFLTKWFERFPQYKHRPFYIAGESYAGHYIPNLSQIITRKNKGIKNPIINFKGFLLGNALIDNYYDSIGRFEFWWNHGLISDSSYEALKKACPNDSFLFPGKKCSQAYSHSRLEIGNINQYDLYASPCPEVGTLGHNFSPLQRTFLGKDGQCIVKYTKVYLNHSEVQKAFHGNSEAIDEPYTTCSGPINVFWKDSPISMLPIFKELIAAGIRIWLFSGDTDTVIPLTSTRYSIKALNLKTITNFYPWYDDRQQVGGWIQAYEGLTFVIVKGAGHEVPLGRPRLGYILFQHFLKNTPMPQLPA</sequence>
<evidence type="ECO:0000256" key="3">
    <source>
        <dbReference type="ARBA" id="ARBA00022525"/>
    </source>
</evidence>
<dbReference type="GO" id="GO:0005576">
    <property type="term" value="C:extracellular region"/>
    <property type="evidence" value="ECO:0007669"/>
    <property type="project" value="UniProtKB-SubCell"/>
</dbReference>
<organism evidence="11">
    <name type="scientific">Davidia involucrata</name>
    <name type="common">Dove tree</name>
    <dbReference type="NCBI Taxonomy" id="16924"/>
    <lineage>
        <taxon>Eukaryota</taxon>
        <taxon>Viridiplantae</taxon>
        <taxon>Streptophyta</taxon>
        <taxon>Embryophyta</taxon>
        <taxon>Tracheophyta</taxon>
        <taxon>Spermatophyta</taxon>
        <taxon>Magnoliopsida</taxon>
        <taxon>eudicotyledons</taxon>
        <taxon>Gunneridae</taxon>
        <taxon>Pentapetalae</taxon>
        <taxon>asterids</taxon>
        <taxon>Cornales</taxon>
        <taxon>Nyssaceae</taxon>
        <taxon>Davidia</taxon>
    </lineage>
</organism>
<keyword evidence="8" id="KW-1015">Disulfide bond</keyword>
<keyword evidence="4 10" id="KW-0121">Carboxypeptidase</keyword>
<dbReference type="Gene3D" id="3.40.50.1820">
    <property type="entry name" value="alpha/beta hydrolase"/>
    <property type="match status" value="1"/>
</dbReference>
<comment type="subcellular location">
    <subcellularLocation>
        <location evidence="1">Secreted</location>
    </subcellularLocation>
</comment>
<dbReference type="PROSITE" id="PS00131">
    <property type="entry name" value="CARBOXYPEPT_SER_SER"/>
    <property type="match status" value="1"/>
</dbReference>
<dbReference type="AlphaFoldDB" id="A0A5B6YLL1"/>
<dbReference type="Gene3D" id="3.40.50.11320">
    <property type="match status" value="1"/>
</dbReference>
<dbReference type="PANTHER" id="PTHR11802">
    <property type="entry name" value="SERINE PROTEASE FAMILY S10 SERINE CARBOXYPEPTIDASE"/>
    <property type="match status" value="1"/>
</dbReference>